<dbReference type="GO" id="GO:0005829">
    <property type="term" value="C:cytosol"/>
    <property type="evidence" value="ECO:0007669"/>
    <property type="project" value="TreeGrafter"/>
</dbReference>
<dbReference type="InParanoid" id="A0A1C7NFN0"/>
<dbReference type="GO" id="GO:0005886">
    <property type="term" value="C:plasma membrane"/>
    <property type="evidence" value="ECO:0007669"/>
    <property type="project" value="TreeGrafter"/>
</dbReference>
<reference evidence="3 4" key="1">
    <citation type="submission" date="2016-03" db="EMBL/GenBank/DDBJ databases">
        <title>Choanephora cucurbitarum.</title>
        <authorList>
            <person name="Min B."/>
            <person name="Park H."/>
            <person name="Park J.-H."/>
            <person name="Shin H.-D."/>
            <person name="Choi I.-G."/>
        </authorList>
    </citation>
    <scope>NUCLEOTIDE SEQUENCE [LARGE SCALE GENOMIC DNA]</scope>
    <source>
        <strain evidence="3 4">KUS-F28377</strain>
    </source>
</reference>
<feature type="compositionally biased region" description="Low complexity" evidence="1">
    <location>
        <begin position="419"/>
        <end position="434"/>
    </location>
</feature>
<dbReference type="AlphaFoldDB" id="A0A1C7NFN0"/>
<dbReference type="PANTHER" id="PTHR11188">
    <property type="entry name" value="ARRESTIN DOMAIN CONTAINING PROTEIN"/>
    <property type="match status" value="1"/>
</dbReference>
<dbReference type="InterPro" id="IPR014756">
    <property type="entry name" value="Ig_E-set"/>
</dbReference>
<organism evidence="3 4">
    <name type="scientific">Choanephora cucurbitarum</name>
    <dbReference type="NCBI Taxonomy" id="101091"/>
    <lineage>
        <taxon>Eukaryota</taxon>
        <taxon>Fungi</taxon>
        <taxon>Fungi incertae sedis</taxon>
        <taxon>Mucoromycota</taxon>
        <taxon>Mucoromycotina</taxon>
        <taxon>Mucoromycetes</taxon>
        <taxon>Mucorales</taxon>
        <taxon>Mucorineae</taxon>
        <taxon>Choanephoraceae</taxon>
        <taxon>Choanephoroideae</taxon>
        <taxon>Choanephora</taxon>
    </lineage>
</organism>
<gene>
    <name evidence="3" type="ORF">A0J61_04071</name>
</gene>
<evidence type="ECO:0000259" key="2">
    <source>
        <dbReference type="Pfam" id="PF00339"/>
    </source>
</evidence>
<evidence type="ECO:0000256" key="1">
    <source>
        <dbReference type="SAM" id="MobiDB-lite"/>
    </source>
</evidence>
<proteinExistence type="predicted"/>
<protein>
    <submittedName>
        <fullName evidence="3">Putative arrestin-related trafficking adapter C2D10.04</fullName>
    </submittedName>
</protein>
<dbReference type="STRING" id="101091.A0A1C7NFN0"/>
<dbReference type="InterPro" id="IPR050357">
    <property type="entry name" value="Arrestin_domain-protein"/>
</dbReference>
<dbReference type="EMBL" id="LUGH01000191">
    <property type="protein sequence ID" value="OBZ87887.1"/>
    <property type="molecule type" value="Genomic_DNA"/>
</dbReference>
<keyword evidence="4" id="KW-1185">Reference proteome</keyword>
<feature type="region of interest" description="Disordered" evidence="1">
    <location>
        <begin position="412"/>
        <end position="444"/>
    </location>
</feature>
<feature type="compositionally biased region" description="Pro residues" evidence="1">
    <location>
        <begin position="435"/>
        <end position="444"/>
    </location>
</feature>
<dbReference type="GO" id="GO:0030674">
    <property type="term" value="F:protein-macromolecule adaptor activity"/>
    <property type="evidence" value="ECO:0007669"/>
    <property type="project" value="TreeGrafter"/>
</dbReference>
<comment type="caution">
    <text evidence="3">The sequence shown here is derived from an EMBL/GenBank/DDBJ whole genome shotgun (WGS) entry which is preliminary data.</text>
</comment>
<dbReference type="GO" id="GO:0070086">
    <property type="term" value="P:ubiquitin-dependent endocytosis"/>
    <property type="evidence" value="ECO:0007669"/>
    <property type="project" value="TreeGrafter"/>
</dbReference>
<dbReference type="OrthoDB" id="2333384at2759"/>
<dbReference type="InterPro" id="IPR011021">
    <property type="entry name" value="Arrestin-like_N"/>
</dbReference>
<evidence type="ECO:0000313" key="4">
    <source>
        <dbReference type="Proteomes" id="UP000093000"/>
    </source>
</evidence>
<dbReference type="Pfam" id="PF00339">
    <property type="entry name" value="Arrestin_N"/>
    <property type="match status" value="1"/>
</dbReference>
<accession>A0A1C7NFN0</accession>
<dbReference type="PANTHER" id="PTHR11188:SF17">
    <property type="entry name" value="FI21816P1"/>
    <property type="match status" value="1"/>
</dbReference>
<dbReference type="SUPFAM" id="SSF81296">
    <property type="entry name" value="E set domains"/>
    <property type="match status" value="1"/>
</dbReference>
<feature type="domain" description="Arrestin-like N-terminal" evidence="2">
    <location>
        <begin position="36"/>
        <end position="144"/>
    </location>
</feature>
<dbReference type="Proteomes" id="UP000093000">
    <property type="component" value="Unassembled WGS sequence"/>
</dbReference>
<dbReference type="Gene3D" id="2.60.40.640">
    <property type="match status" value="1"/>
</dbReference>
<name>A0A1C7NFN0_9FUNG</name>
<dbReference type="InterPro" id="IPR014752">
    <property type="entry name" value="Arrestin-like_C"/>
</dbReference>
<dbReference type="GO" id="GO:0031625">
    <property type="term" value="F:ubiquitin protein ligase binding"/>
    <property type="evidence" value="ECO:0007669"/>
    <property type="project" value="TreeGrafter"/>
</dbReference>
<evidence type="ECO:0000313" key="3">
    <source>
        <dbReference type="EMBL" id="OBZ87887.1"/>
    </source>
</evidence>
<sequence>MPVVVPFFTGAKQLTIELAEPVVILRGSPADNITHVLQGEVSVVLTRPVSISQVVVQFIGKTTRLWPEGLAGGRLTNSFHERTIHEQDVILQSFPENPKQEGVLPAGTHRWPFQFLLSSYLAETIEDQMGQVFYYIVATVHRVGVGATKLRSRYDVLLLRTPNWSDNALAGNSLPTTSITSERQLDICDANICIEKSIVAGGAQLPISFCISPNMKHVFIESMTVILREKKVYRMPELHARRSESYDYKVTLHSICEPSSSSLESGSKPAMSLKDLKKALGLKNAHISLNENPFQHRIIFNLPGCMRLNHSTTYSEIDIQHTLKVHIELSSPFDANSNDTAKTDICFETPFTVLDCRLKEDCSALPTYEQAMLDDSAVDHQDLPSDSNPTNFFPCPCYLEYKKKRNVTRRDWIKFRNESTQSPTSPSSLPSSSSIPPPPSYDSL</sequence>